<evidence type="ECO:0000313" key="2">
    <source>
        <dbReference type="EMBL" id="NUB89813.1"/>
    </source>
</evidence>
<dbReference type="GO" id="GO:0016020">
    <property type="term" value="C:membrane"/>
    <property type="evidence" value="ECO:0007669"/>
    <property type="project" value="InterPro"/>
</dbReference>
<sequence>MTGTALLKRTLGAGIALVVVLLLVGQLLGQPILLGYVATGSMEPAMDAGDGFVAIPDLADSSVEQGDVVVFEARELHGGGLTTHRVVGETEAGYVTKGDANPFTDQDGGEPHVTDGQIVAKAWRVNGEVVTIPRLGTAIMGAQNVAESASGTVASVVGLTETGDSEGLGAVLVAVGVALLGFGTVFERLGPARRETRRSRSRENVIAFWTALGLVLLVFVTFATAAMVVPAGTAEYELVSADSPTDDPQVIAPGETTELTRTVDNAGYLPIVAVHEAESNNVTIEPATQTVGSRSSGETTVSLTAPDETGSYTRHVGEYRYLAVLPPAAIVWLHGLHPLAAIAAVNGVVVGLAVAIVLVVFGHGDLRLRSAGDHVPVSTRLERKLREWLRE</sequence>
<organism evidence="2 3">
    <name type="scientific">Haloterrigena gelatinilytica</name>
    <dbReference type="NCBI Taxonomy" id="2741724"/>
    <lineage>
        <taxon>Archaea</taxon>
        <taxon>Methanobacteriati</taxon>
        <taxon>Methanobacteriota</taxon>
        <taxon>Stenosarchaea group</taxon>
        <taxon>Halobacteria</taxon>
        <taxon>Halobacteriales</taxon>
        <taxon>Natrialbaceae</taxon>
        <taxon>Haloterrigena</taxon>
    </lineage>
</organism>
<proteinExistence type="predicted"/>
<keyword evidence="2" id="KW-0378">Hydrolase</keyword>
<dbReference type="GO" id="GO:0009003">
    <property type="term" value="F:signal peptidase activity"/>
    <property type="evidence" value="ECO:0007669"/>
    <property type="project" value="UniProtKB-EC"/>
</dbReference>
<dbReference type="InterPro" id="IPR001733">
    <property type="entry name" value="Peptidase_S26B"/>
</dbReference>
<feature type="transmembrane region" description="Helical" evidence="1">
    <location>
        <begin position="339"/>
        <end position="361"/>
    </location>
</feature>
<dbReference type="EMBL" id="JABURA010000001">
    <property type="protein sequence ID" value="NUB89813.1"/>
    <property type="molecule type" value="Genomic_DNA"/>
</dbReference>
<dbReference type="Proteomes" id="UP000728647">
    <property type="component" value="Unassembled WGS sequence"/>
</dbReference>
<dbReference type="GO" id="GO:0004252">
    <property type="term" value="F:serine-type endopeptidase activity"/>
    <property type="evidence" value="ECO:0007669"/>
    <property type="project" value="InterPro"/>
</dbReference>
<dbReference type="InterPro" id="IPR019533">
    <property type="entry name" value="Peptidase_S26"/>
</dbReference>
<evidence type="ECO:0000256" key="1">
    <source>
        <dbReference type="SAM" id="Phobius"/>
    </source>
</evidence>
<comment type="caution">
    <text evidence="2">The sequence shown here is derived from an EMBL/GenBank/DDBJ whole genome shotgun (WGS) entry which is preliminary data.</text>
</comment>
<keyword evidence="1" id="KW-0472">Membrane</keyword>
<reference evidence="2" key="1">
    <citation type="submission" date="2020-06" db="EMBL/GenBank/DDBJ databases">
        <title>Haloterrigena sp. nov., an extremely halophilic archaeon isolated from a saline sediment.</title>
        <authorList>
            <person name="Liu B.-B."/>
        </authorList>
    </citation>
    <scope>NUCLEOTIDE SEQUENCE</scope>
    <source>
        <strain evidence="2">SYSU A121-1</strain>
    </source>
</reference>
<gene>
    <name evidence="2" type="ORF">HT576_02020</name>
</gene>
<keyword evidence="1" id="KW-1133">Transmembrane helix</keyword>
<dbReference type="EC" id="3.4.21.89" evidence="2"/>
<feature type="transmembrane region" description="Helical" evidence="1">
    <location>
        <begin position="206"/>
        <end position="229"/>
    </location>
</feature>
<dbReference type="CDD" id="cd06530">
    <property type="entry name" value="S26_SPase_I"/>
    <property type="match status" value="1"/>
</dbReference>
<keyword evidence="1" id="KW-0812">Transmembrane</keyword>
<protein>
    <submittedName>
        <fullName evidence="2">Signal peptidase I</fullName>
        <ecNumber evidence="2">3.4.21.89</ecNumber>
    </submittedName>
</protein>
<dbReference type="AlphaFoldDB" id="A0A8J8GH25"/>
<dbReference type="NCBIfam" id="TIGR02228">
    <property type="entry name" value="sigpep_I_arch"/>
    <property type="match status" value="1"/>
</dbReference>
<dbReference type="GO" id="GO:0006465">
    <property type="term" value="P:signal peptide processing"/>
    <property type="evidence" value="ECO:0007669"/>
    <property type="project" value="InterPro"/>
</dbReference>
<name>A0A8J8GH25_9EURY</name>
<evidence type="ECO:0000313" key="3">
    <source>
        <dbReference type="Proteomes" id="UP000728647"/>
    </source>
</evidence>
<dbReference type="RefSeq" id="WP_174701129.1">
    <property type="nucleotide sequence ID" value="NZ_JABURA010000001.1"/>
</dbReference>
<feature type="transmembrane region" description="Helical" evidence="1">
    <location>
        <begin position="167"/>
        <end position="186"/>
    </location>
</feature>
<accession>A0A8J8GH25</accession>
<dbReference type="OrthoDB" id="50404at2157"/>